<sequence>MDFKKTFLDLKEKINSSKKNYSIFVLATIVVAWFILGKLGISLAIVYFIFQINYIKTKLSLLKNKRTASTAVVIATLILFGAIFGFAEFIQSMIKKGMASYVPQPVAVTSSVVEKTDWKQVINTIGEAQAIQSTEISSQSGGIVSEINFKSGQEVKEGDLLFKLDTSQLKASLEEALSNLKLAKITKDRYNKLVEQRATSKESADKANADYLSKLAQVQNIESQIGFKEIRAPFDGKIGIRNISLGQYFNNGDNAATLTKIDPIFITFPVPQNKVSMISVGQEINFYSDSYPGETFTAKITAINSFINDSNRSITVQATYQNSHHKIVPGMFLTVHVTLPVKKNSIVIPRNAVSYSLYGQSVFTLEPVMKDGKPVMASYTSTADGGMKTVDTDKTLYKVGQANVEVLETRNNLALVKGLEPGTTIITSGQNKVHKGMDAILNNSVKIDNNIYNQGIQ</sequence>
<dbReference type="OrthoDB" id="9806939at2"/>
<dbReference type="InterPro" id="IPR058624">
    <property type="entry name" value="MdtA-like_HH"/>
</dbReference>
<name>A0A0B6D5F4_9GAMM</name>
<reference evidence="6 7" key="1">
    <citation type="journal article" date="2015" name="Genome Announc.">
        <title>Genome sequencing of 18 francisella strains to aid in assay development and testing.</title>
        <authorList>
            <person name="Johnson S.L."/>
            <person name="Daligault H.E."/>
            <person name="Davenport K.W."/>
            <person name="Coyne S.R."/>
            <person name="Frey K.G."/>
            <person name="Koroleva G.I."/>
            <person name="Broomall S.M."/>
            <person name="Bishop-Lilly K.A."/>
            <person name="Bruce D.C."/>
            <person name="Chertkov O."/>
            <person name="Freitas T."/>
            <person name="Jaissle J."/>
            <person name="Ladner J.T."/>
            <person name="Rosenzweig C.N."/>
            <person name="Gibbons H.S."/>
            <person name="Palacios G.F."/>
            <person name="Redden C.L."/>
            <person name="Xu Y."/>
            <person name="Minogue T.D."/>
            <person name="Chain P.S."/>
        </authorList>
    </citation>
    <scope>NUCLEOTIDE SEQUENCE [LARGE SCALE GENOMIC DNA]</scope>
    <source>
        <strain evidence="6 7">GA01-2794</strain>
    </source>
</reference>
<dbReference type="RefSeq" id="WP_044526906.1">
    <property type="nucleotide sequence ID" value="NZ_CP009440.1"/>
</dbReference>
<feature type="domain" description="Multidrug resistance protein MdtA-like alpha-helical hairpin" evidence="3">
    <location>
        <begin position="167"/>
        <end position="219"/>
    </location>
</feature>
<feature type="domain" description="CusB-like beta-barrel" evidence="5">
    <location>
        <begin position="266"/>
        <end position="338"/>
    </location>
</feature>
<evidence type="ECO:0000259" key="4">
    <source>
        <dbReference type="Pfam" id="PF25917"/>
    </source>
</evidence>
<dbReference type="SUPFAM" id="SSF111369">
    <property type="entry name" value="HlyD-like secretion proteins"/>
    <property type="match status" value="1"/>
</dbReference>
<dbReference type="Pfam" id="PF25876">
    <property type="entry name" value="HH_MFP_RND"/>
    <property type="match status" value="1"/>
</dbReference>
<organism evidence="6 7">
    <name type="scientific">Francisella philomiragia</name>
    <dbReference type="NCBI Taxonomy" id="28110"/>
    <lineage>
        <taxon>Bacteria</taxon>
        <taxon>Pseudomonadati</taxon>
        <taxon>Pseudomonadota</taxon>
        <taxon>Gammaproteobacteria</taxon>
        <taxon>Thiotrichales</taxon>
        <taxon>Francisellaceae</taxon>
        <taxon>Francisella</taxon>
    </lineage>
</organism>
<protein>
    <submittedName>
        <fullName evidence="6">Efflux transporter, RND family, MFP subunit</fullName>
    </submittedName>
</protein>
<dbReference type="InterPro" id="IPR006143">
    <property type="entry name" value="RND_pump_MFP"/>
</dbReference>
<feature type="domain" description="Multidrug resistance protein MdtA-like barrel-sandwich hybrid" evidence="4">
    <location>
        <begin position="134"/>
        <end position="259"/>
    </location>
</feature>
<dbReference type="Pfam" id="PF25954">
    <property type="entry name" value="Beta-barrel_RND_2"/>
    <property type="match status" value="1"/>
</dbReference>
<keyword evidence="2" id="KW-0812">Transmembrane</keyword>
<dbReference type="EMBL" id="CP009440">
    <property type="protein sequence ID" value="AJI54131.1"/>
    <property type="molecule type" value="Genomic_DNA"/>
</dbReference>
<gene>
    <name evidence="6" type="ORF">LA55_1881</name>
</gene>
<feature type="transmembrane region" description="Helical" evidence="2">
    <location>
        <begin position="21"/>
        <end position="50"/>
    </location>
</feature>
<dbReference type="Pfam" id="PF25917">
    <property type="entry name" value="BSH_RND"/>
    <property type="match status" value="1"/>
</dbReference>
<dbReference type="Gene3D" id="2.40.420.20">
    <property type="match status" value="1"/>
</dbReference>
<evidence type="ECO:0000313" key="6">
    <source>
        <dbReference type="EMBL" id="AJI54131.1"/>
    </source>
</evidence>
<dbReference type="FunFam" id="2.40.30.170:FF:000010">
    <property type="entry name" value="Efflux RND transporter periplasmic adaptor subunit"/>
    <property type="match status" value="1"/>
</dbReference>
<dbReference type="Gene3D" id="1.10.287.470">
    <property type="entry name" value="Helix hairpin bin"/>
    <property type="match status" value="1"/>
</dbReference>
<evidence type="ECO:0000313" key="7">
    <source>
        <dbReference type="Proteomes" id="UP000031830"/>
    </source>
</evidence>
<dbReference type="STRING" id="28110.KU46_315"/>
<evidence type="ECO:0000256" key="1">
    <source>
        <dbReference type="ARBA" id="ARBA00009477"/>
    </source>
</evidence>
<dbReference type="KEGG" id="fpz:LA55_1881"/>
<proteinExistence type="inferred from homology"/>
<dbReference type="GO" id="GO:1990281">
    <property type="term" value="C:efflux pump complex"/>
    <property type="evidence" value="ECO:0007669"/>
    <property type="project" value="TreeGrafter"/>
</dbReference>
<comment type="similarity">
    <text evidence="1">Belongs to the membrane fusion protein (MFP) (TC 8.A.1) family.</text>
</comment>
<evidence type="ECO:0000259" key="5">
    <source>
        <dbReference type="Pfam" id="PF25954"/>
    </source>
</evidence>
<dbReference type="AlphaFoldDB" id="A0A0B6D5F4"/>
<dbReference type="GO" id="GO:0015562">
    <property type="term" value="F:efflux transmembrane transporter activity"/>
    <property type="evidence" value="ECO:0007669"/>
    <property type="project" value="TreeGrafter"/>
</dbReference>
<accession>A0A0B6D5F4</accession>
<dbReference type="Gene3D" id="2.40.30.170">
    <property type="match status" value="1"/>
</dbReference>
<dbReference type="InterPro" id="IPR058625">
    <property type="entry name" value="MdtA-like_BSH"/>
</dbReference>
<evidence type="ECO:0000256" key="2">
    <source>
        <dbReference type="SAM" id="Phobius"/>
    </source>
</evidence>
<dbReference type="NCBIfam" id="TIGR01730">
    <property type="entry name" value="RND_mfp"/>
    <property type="match status" value="1"/>
</dbReference>
<dbReference type="PANTHER" id="PTHR30469:SF11">
    <property type="entry name" value="BLL4320 PROTEIN"/>
    <property type="match status" value="1"/>
</dbReference>
<dbReference type="PANTHER" id="PTHR30469">
    <property type="entry name" value="MULTIDRUG RESISTANCE PROTEIN MDTA"/>
    <property type="match status" value="1"/>
</dbReference>
<feature type="transmembrane region" description="Helical" evidence="2">
    <location>
        <begin position="70"/>
        <end position="90"/>
    </location>
</feature>
<keyword evidence="2" id="KW-1133">Transmembrane helix</keyword>
<dbReference type="Gene3D" id="2.40.50.100">
    <property type="match status" value="1"/>
</dbReference>
<dbReference type="Proteomes" id="UP000031830">
    <property type="component" value="Chromosome"/>
</dbReference>
<dbReference type="InterPro" id="IPR058792">
    <property type="entry name" value="Beta-barrel_RND_2"/>
</dbReference>
<keyword evidence="2" id="KW-0472">Membrane</keyword>
<evidence type="ECO:0000259" key="3">
    <source>
        <dbReference type="Pfam" id="PF25876"/>
    </source>
</evidence>